<reference evidence="1 2" key="1">
    <citation type="journal article" date="2013" name="Int. J. Syst. Evol. Microbiol.">
        <title>Celerinatantimonas yamalensis sp. nov., a cold-adapted diazotrophic bacterium from a cold permafrost brine.</title>
        <authorList>
            <person name="Shcherbakova V."/>
            <person name="Chuvilskaya N."/>
            <person name="Rivkina E."/>
            <person name="Demidov N."/>
            <person name="Uchaeva V."/>
            <person name="Suetin S."/>
            <person name="Suzina N."/>
            <person name="Gilichinsky D."/>
        </authorList>
    </citation>
    <scope>NUCLEOTIDE SEQUENCE [LARGE SCALE GENOMIC DNA]</scope>
    <source>
        <strain evidence="1 2">C7</strain>
    </source>
</reference>
<evidence type="ECO:0000313" key="1">
    <source>
        <dbReference type="EMBL" id="MFM2484484.1"/>
    </source>
</evidence>
<evidence type="ECO:0000313" key="2">
    <source>
        <dbReference type="Proteomes" id="UP001629953"/>
    </source>
</evidence>
<dbReference type="PANTHER" id="PTHR36966">
    <property type="entry name" value="REP-ASSOCIATED TYROSINE TRANSPOSASE"/>
    <property type="match status" value="1"/>
</dbReference>
<dbReference type="PANTHER" id="PTHR36966:SF1">
    <property type="entry name" value="REP-ASSOCIATED TYROSINE TRANSPOSASE"/>
    <property type="match status" value="1"/>
</dbReference>
<dbReference type="RefSeq" id="WP_408622662.1">
    <property type="nucleotide sequence ID" value="NZ_JBEQCT010000002.1"/>
</dbReference>
<dbReference type="InterPro" id="IPR036515">
    <property type="entry name" value="Transposase_17_sf"/>
</dbReference>
<dbReference type="InterPro" id="IPR052715">
    <property type="entry name" value="RAYT_transposase"/>
</dbReference>
<comment type="caution">
    <text evidence="1">The sequence shown here is derived from an EMBL/GenBank/DDBJ whole genome shotgun (WGS) entry which is preliminary data.</text>
</comment>
<dbReference type="Gene3D" id="3.30.70.1290">
    <property type="entry name" value="Transposase IS200-like"/>
    <property type="match status" value="1"/>
</dbReference>
<dbReference type="NCBIfam" id="NF047646">
    <property type="entry name" value="REP_Tyr_transpos"/>
    <property type="match status" value="1"/>
</dbReference>
<accession>A0ABW9G508</accession>
<dbReference type="Proteomes" id="UP001629953">
    <property type="component" value="Unassembled WGS sequence"/>
</dbReference>
<name>A0ABW9G508_9GAMM</name>
<dbReference type="SUPFAM" id="SSF143422">
    <property type="entry name" value="Transposase IS200-like"/>
    <property type="match status" value="1"/>
</dbReference>
<gene>
    <name evidence="1" type="ORF">ABUE30_05290</name>
</gene>
<organism evidence="1 2">
    <name type="scientific">Celerinatantimonas yamalensis</name>
    <dbReference type="NCBI Taxonomy" id="559956"/>
    <lineage>
        <taxon>Bacteria</taxon>
        <taxon>Pseudomonadati</taxon>
        <taxon>Pseudomonadota</taxon>
        <taxon>Gammaproteobacteria</taxon>
        <taxon>Celerinatantimonadaceae</taxon>
        <taxon>Celerinatantimonas</taxon>
    </lineage>
</organism>
<protein>
    <recommendedName>
        <fullName evidence="3">Transposase IS200-like domain-containing protein</fullName>
    </recommendedName>
</protein>
<keyword evidence="2" id="KW-1185">Reference proteome</keyword>
<sequence length="203" mass="23801">MTSYRRTFQPNGCYVFTLHQVDSPSYSYLLENIKLLATSVSESLCRYPCIIQSMTVLPSQLHMMVYCPLGESNFHNFVRMLQQQFTNHIAPLRVVRSFTPYRRSSVWQTEYHYHLIHDVQQWLRYRDDIHAEVVRQGIVDKAINWPYSSLHQYVEEGRLDADWVSPYIDEKSLFSEKTETFHDADVVNLTSSGIGLKGQFVSH</sequence>
<evidence type="ECO:0008006" key="3">
    <source>
        <dbReference type="Google" id="ProtNLM"/>
    </source>
</evidence>
<dbReference type="EMBL" id="JBEQCT010000002">
    <property type="protein sequence ID" value="MFM2484484.1"/>
    <property type="molecule type" value="Genomic_DNA"/>
</dbReference>
<proteinExistence type="predicted"/>